<keyword evidence="2" id="KW-1185">Reference proteome</keyword>
<sequence length="55" mass="5368">MAGEQVNVAPPSSDTAVGVVGTLLRQAGPPGGPPIAVFSGDAWLLSAAPKSQLSP</sequence>
<dbReference type="EMBL" id="JABFYL010000045">
    <property type="protein sequence ID" value="NVN52532.1"/>
    <property type="molecule type" value="Genomic_DNA"/>
</dbReference>
<name>A0A850PQ02_9MYCO</name>
<gene>
    <name evidence="1" type="ORF">HLY00_4238</name>
</gene>
<accession>A0A850PQ02</accession>
<proteinExistence type="predicted"/>
<dbReference type="Proteomes" id="UP000570517">
    <property type="component" value="Unassembled WGS sequence"/>
</dbReference>
<reference evidence="1 2" key="1">
    <citation type="submission" date="2020-05" db="EMBL/GenBank/DDBJ databases">
        <title>Draft genome sequence of Mycobacterium hippocampi DL, isolated from European seabass, Dicentrarchus labrax, reared in fish farms.</title>
        <authorList>
            <person name="Stathopoulou P."/>
            <person name="Asimakis E."/>
            <person name="Tzokas K."/>
            <person name="Batargias C."/>
            <person name="Tsiamis G."/>
        </authorList>
    </citation>
    <scope>NUCLEOTIDE SEQUENCE [LARGE SCALE GENOMIC DNA]</scope>
    <source>
        <strain evidence="1 2">DL</strain>
    </source>
</reference>
<evidence type="ECO:0000313" key="1">
    <source>
        <dbReference type="EMBL" id="NVN52532.1"/>
    </source>
</evidence>
<dbReference type="AlphaFoldDB" id="A0A850PQ02"/>
<protein>
    <submittedName>
        <fullName evidence="1">Uncharacterized protein</fullName>
    </submittedName>
</protein>
<comment type="caution">
    <text evidence="1">The sequence shown here is derived from an EMBL/GenBank/DDBJ whole genome shotgun (WGS) entry which is preliminary data.</text>
</comment>
<evidence type="ECO:0000313" key="2">
    <source>
        <dbReference type="Proteomes" id="UP000570517"/>
    </source>
</evidence>
<organism evidence="1 2">
    <name type="scientific">Mycolicibacterium hippocampi</name>
    <dbReference type="NCBI Taxonomy" id="659824"/>
    <lineage>
        <taxon>Bacteria</taxon>
        <taxon>Bacillati</taxon>
        <taxon>Actinomycetota</taxon>
        <taxon>Actinomycetes</taxon>
        <taxon>Mycobacteriales</taxon>
        <taxon>Mycobacteriaceae</taxon>
        <taxon>Mycolicibacterium</taxon>
    </lineage>
</organism>